<protein>
    <submittedName>
        <fullName evidence="2">Uncharacterized protein</fullName>
    </submittedName>
</protein>
<organism evidence="2 3">
    <name type="scientific">Phaseolus vulgaris</name>
    <name type="common">Kidney bean</name>
    <name type="synonym">French bean</name>
    <dbReference type="NCBI Taxonomy" id="3885"/>
    <lineage>
        <taxon>Eukaryota</taxon>
        <taxon>Viridiplantae</taxon>
        <taxon>Streptophyta</taxon>
        <taxon>Embryophyta</taxon>
        <taxon>Tracheophyta</taxon>
        <taxon>Spermatophyta</taxon>
        <taxon>Magnoliopsida</taxon>
        <taxon>eudicotyledons</taxon>
        <taxon>Gunneridae</taxon>
        <taxon>Pentapetalae</taxon>
        <taxon>rosids</taxon>
        <taxon>fabids</taxon>
        <taxon>Fabales</taxon>
        <taxon>Fabaceae</taxon>
        <taxon>Papilionoideae</taxon>
        <taxon>50 kb inversion clade</taxon>
        <taxon>NPAAA clade</taxon>
        <taxon>indigoferoid/millettioid clade</taxon>
        <taxon>Phaseoleae</taxon>
        <taxon>Phaseolus</taxon>
    </lineage>
</organism>
<name>V7AH72_PHAVU</name>
<evidence type="ECO:0000256" key="1">
    <source>
        <dbReference type="SAM" id="Phobius"/>
    </source>
</evidence>
<sequence length="52" mass="6003">MDHEDPYTHLSTFYELEGVMGFQSSGIEVVYMCFFPFSLAGKAKEWLKSHPN</sequence>
<dbReference type="Gramene" id="ESW04972">
    <property type="protein sequence ID" value="ESW04972"/>
    <property type="gene ID" value="PHAVU_011G141000g"/>
</dbReference>
<keyword evidence="1" id="KW-1133">Transmembrane helix</keyword>
<evidence type="ECO:0000313" key="3">
    <source>
        <dbReference type="Proteomes" id="UP000000226"/>
    </source>
</evidence>
<keyword evidence="1" id="KW-0472">Membrane</keyword>
<dbReference type="EMBL" id="CM002298">
    <property type="protein sequence ID" value="ESW04972.1"/>
    <property type="molecule type" value="Genomic_DNA"/>
</dbReference>
<dbReference type="Proteomes" id="UP000000226">
    <property type="component" value="Chromosome 11"/>
</dbReference>
<reference evidence="3" key="1">
    <citation type="journal article" date="2014" name="Nat. Genet.">
        <title>A reference genome for common bean and genome-wide analysis of dual domestications.</title>
        <authorList>
            <person name="Schmutz J."/>
            <person name="McClean P.E."/>
            <person name="Mamidi S."/>
            <person name="Wu G.A."/>
            <person name="Cannon S.B."/>
            <person name="Grimwood J."/>
            <person name="Jenkins J."/>
            <person name="Shu S."/>
            <person name="Song Q."/>
            <person name="Chavarro C."/>
            <person name="Torres-Torres M."/>
            <person name="Geffroy V."/>
            <person name="Moghaddam S.M."/>
            <person name="Gao D."/>
            <person name="Abernathy B."/>
            <person name="Barry K."/>
            <person name="Blair M."/>
            <person name="Brick M.A."/>
            <person name="Chovatia M."/>
            <person name="Gepts P."/>
            <person name="Goodstein D.M."/>
            <person name="Gonzales M."/>
            <person name="Hellsten U."/>
            <person name="Hyten D.L."/>
            <person name="Jia G."/>
            <person name="Kelly J.D."/>
            <person name="Kudrna D."/>
            <person name="Lee R."/>
            <person name="Richard M.M."/>
            <person name="Miklas P.N."/>
            <person name="Osorno J.M."/>
            <person name="Rodrigues J."/>
            <person name="Thareau V."/>
            <person name="Urrea C.A."/>
            <person name="Wang M."/>
            <person name="Yu Y."/>
            <person name="Zhang M."/>
            <person name="Wing R.A."/>
            <person name="Cregan P.B."/>
            <person name="Rokhsar D.S."/>
            <person name="Jackson S.A."/>
        </authorList>
    </citation>
    <scope>NUCLEOTIDE SEQUENCE [LARGE SCALE GENOMIC DNA]</scope>
    <source>
        <strain evidence="3">cv. G19833</strain>
    </source>
</reference>
<keyword evidence="1" id="KW-0812">Transmembrane</keyword>
<feature type="transmembrane region" description="Helical" evidence="1">
    <location>
        <begin position="20"/>
        <end position="40"/>
    </location>
</feature>
<evidence type="ECO:0000313" key="2">
    <source>
        <dbReference type="EMBL" id="ESW04972.1"/>
    </source>
</evidence>
<proteinExistence type="predicted"/>
<accession>V7AH72</accession>
<gene>
    <name evidence="2" type="ORF">PHAVU_011G141000g</name>
</gene>
<dbReference type="AlphaFoldDB" id="V7AH72"/>
<keyword evidence="3" id="KW-1185">Reference proteome</keyword>